<name>A0A6N9Q0Z8_9BACL</name>
<gene>
    <name evidence="1" type="ORF">ERL59_02390</name>
</gene>
<sequence length="179" mass="19693">MDVFDEFKCNCCVCPMQCVLEQLVGVGDVNIITPTANNSVIINQVKDFIAFTSNGNIPICQITATQFSQNLVPDGIKLKPIKKSKGECACCENPITNLANSMIGEMVEIEFISPFPFPFVDKIIDVGKGIVVGRFFNDIDIFSSCAITRIIQQTQQQINDPPLFSNFQQLKKGTPPPAN</sequence>
<protein>
    <submittedName>
        <fullName evidence="1">Uncharacterized protein</fullName>
    </submittedName>
</protein>
<evidence type="ECO:0000313" key="1">
    <source>
        <dbReference type="EMBL" id="NBI27810.1"/>
    </source>
</evidence>
<proteinExistence type="predicted"/>
<dbReference type="Proteomes" id="UP000448943">
    <property type="component" value="Unassembled WGS sequence"/>
</dbReference>
<accession>A0A6N9Q0Z8</accession>
<dbReference type="AlphaFoldDB" id="A0A6N9Q0Z8"/>
<keyword evidence="2" id="KW-1185">Reference proteome</keyword>
<dbReference type="RefSeq" id="WP_160644132.1">
    <property type="nucleotide sequence ID" value="NZ_SIJB01000007.1"/>
</dbReference>
<reference evidence="1 2" key="1">
    <citation type="submission" date="2019-01" db="EMBL/GenBank/DDBJ databases">
        <title>Chengkuizengella sp. nov., isolated from deep-sea sediment of East Pacific Ocean.</title>
        <authorList>
            <person name="Yang J."/>
            <person name="Lai Q."/>
            <person name="Shao Z."/>
        </authorList>
    </citation>
    <scope>NUCLEOTIDE SEQUENCE [LARGE SCALE GENOMIC DNA]</scope>
    <source>
        <strain evidence="1 2">YPA3-1-1</strain>
    </source>
</reference>
<dbReference type="EMBL" id="SIJB01000007">
    <property type="protein sequence ID" value="NBI27810.1"/>
    <property type="molecule type" value="Genomic_DNA"/>
</dbReference>
<evidence type="ECO:0000313" key="2">
    <source>
        <dbReference type="Proteomes" id="UP000448943"/>
    </source>
</evidence>
<dbReference type="OrthoDB" id="2682127at2"/>
<comment type="caution">
    <text evidence="1">The sequence shown here is derived from an EMBL/GenBank/DDBJ whole genome shotgun (WGS) entry which is preliminary data.</text>
</comment>
<organism evidence="1 2">
    <name type="scientific">Chengkuizengella marina</name>
    <dbReference type="NCBI Taxonomy" id="2507566"/>
    <lineage>
        <taxon>Bacteria</taxon>
        <taxon>Bacillati</taxon>
        <taxon>Bacillota</taxon>
        <taxon>Bacilli</taxon>
        <taxon>Bacillales</taxon>
        <taxon>Paenibacillaceae</taxon>
        <taxon>Chengkuizengella</taxon>
    </lineage>
</organism>